<dbReference type="InterPro" id="IPR000537">
    <property type="entry name" value="UbiA_prenyltransferase"/>
</dbReference>
<keyword evidence="2 5" id="KW-0812">Transmembrane</keyword>
<proteinExistence type="predicted"/>
<dbReference type="GO" id="GO:0016765">
    <property type="term" value="F:transferase activity, transferring alkyl or aryl (other than methyl) groups"/>
    <property type="evidence" value="ECO:0007669"/>
    <property type="project" value="InterPro"/>
</dbReference>
<feature type="transmembrane region" description="Helical" evidence="5">
    <location>
        <begin position="98"/>
        <end position="119"/>
    </location>
</feature>
<keyword evidence="4 5" id="KW-0472">Membrane</keyword>
<organism evidence="6">
    <name type="scientific">Pyrodinium bahamense</name>
    <dbReference type="NCBI Taxonomy" id="73915"/>
    <lineage>
        <taxon>Eukaryota</taxon>
        <taxon>Sar</taxon>
        <taxon>Alveolata</taxon>
        <taxon>Dinophyceae</taxon>
        <taxon>Gonyaulacales</taxon>
        <taxon>Pyrocystaceae</taxon>
        <taxon>Pyrodinium</taxon>
    </lineage>
</organism>
<reference evidence="6" key="1">
    <citation type="submission" date="2021-01" db="EMBL/GenBank/DDBJ databases">
        <authorList>
            <person name="Corre E."/>
            <person name="Pelletier E."/>
            <person name="Niang G."/>
            <person name="Scheremetjew M."/>
            <person name="Finn R."/>
            <person name="Kale V."/>
            <person name="Holt S."/>
            <person name="Cochrane G."/>
            <person name="Meng A."/>
            <person name="Brown T."/>
            <person name="Cohen L."/>
        </authorList>
    </citation>
    <scope>NUCLEOTIDE SEQUENCE</scope>
    <source>
        <strain evidence="6">Pbaha01</strain>
    </source>
</reference>
<evidence type="ECO:0000256" key="1">
    <source>
        <dbReference type="ARBA" id="ARBA00004141"/>
    </source>
</evidence>
<dbReference type="Gene3D" id="1.20.120.1780">
    <property type="entry name" value="UbiA prenyltransferase"/>
    <property type="match status" value="1"/>
</dbReference>
<dbReference type="Pfam" id="PF01040">
    <property type="entry name" value="UbiA"/>
    <property type="match status" value="1"/>
</dbReference>
<keyword evidence="3 5" id="KW-1133">Transmembrane helix</keyword>
<protein>
    <submittedName>
        <fullName evidence="6">Uncharacterized protein</fullName>
    </submittedName>
</protein>
<accession>A0A7S0F8Z8</accession>
<sequence length="152" mass="15210">MIIAMAIGLGGIAVQPDAERAFMRGLAAVMPAMAATFFGIFAREVIMDVKDVEGDKAAGIRTLPVVAGPAAALRAAQLLVLPVLAAQLAAAHAQGQRLAAPVPVSLLLGGAGGLAALAARAARGGPRGKQVRQAIELFPLPLAVAVGHTLAV</sequence>
<feature type="transmembrane region" description="Helical" evidence="5">
    <location>
        <begin position="63"/>
        <end position="86"/>
    </location>
</feature>
<dbReference type="AlphaFoldDB" id="A0A7S0F8Z8"/>
<evidence type="ECO:0000256" key="3">
    <source>
        <dbReference type="ARBA" id="ARBA00022989"/>
    </source>
</evidence>
<dbReference type="GO" id="GO:0016020">
    <property type="term" value="C:membrane"/>
    <property type="evidence" value="ECO:0007669"/>
    <property type="project" value="UniProtKB-SubCell"/>
</dbReference>
<name>A0A7S0F8Z8_9DINO</name>
<comment type="subcellular location">
    <subcellularLocation>
        <location evidence="1">Membrane</location>
        <topology evidence="1">Multi-pass membrane protein</topology>
    </subcellularLocation>
</comment>
<gene>
    <name evidence="6" type="ORF">PBAH0796_LOCUS1186</name>
</gene>
<dbReference type="EMBL" id="HBEG01002171">
    <property type="protein sequence ID" value="CAD8345448.1"/>
    <property type="molecule type" value="Transcribed_RNA"/>
</dbReference>
<feature type="transmembrane region" description="Helical" evidence="5">
    <location>
        <begin position="23"/>
        <end position="42"/>
    </location>
</feature>
<evidence type="ECO:0000313" key="6">
    <source>
        <dbReference type="EMBL" id="CAD8345448.1"/>
    </source>
</evidence>
<evidence type="ECO:0000256" key="2">
    <source>
        <dbReference type="ARBA" id="ARBA00022692"/>
    </source>
</evidence>
<evidence type="ECO:0000256" key="4">
    <source>
        <dbReference type="ARBA" id="ARBA00023136"/>
    </source>
</evidence>
<evidence type="ECO:0000256" key="5">
    <source>
        <dbReference type="SAM" id="Phobius"/>
    </source>
</evidence>